<protein>
    <recommendedName>
        <fullName evidence="12">Mitochondrial import inner membrane translocase subunit TIM44</fullName>
    </recommendedName>
</protein>
<keyword evidence="5" id="KW-0999">Mitochondrion inner membrane</keyword>
<dbReference type="OrthoDB" id="10265990at2759"/>
<evidence type="ECO:0000256" key="4">
    <source>
        <dbReference type="ARBA" id="ARBA00022741"/>
    </source>
</evidence>
<dbReference type="GeneID" id="30157607"/>
<evidence type="ECO:0000256" key="7">
    <source>
        <dbReference type="ARBA" id="ARBA00022927"/>
    </source>
</evidence>
<evidence type="ECO:0000256" key="12">
    <source>
        <dbReference type="ARBA" id="ARBA00074309"/>
    </source>
</evidence>
<dbReference type="STRING" id="1295533.A0A1E3HI46"/>
<dbReference type="SUPFAM" id="SSF54427">
    <property type="entry name" value="NTF2-like"/>
    <property type="match status" value="1"/>
</dbReference>
<dbReference type="GO" id="GO:0051087">
    <property type="term" value="F:protein-folding chaperone binding"/>
    <property type="evidence" value="ECO:0007669"/>
    <property type="project" value="TreeGrafter"/>
</dbReference>
<feature type="compositionally biased region" description="Low complexity" evidence="13">
    <location>
        <begin position="24"/>
        <end position="33"/>
    </location>
</feature>
<dbReference type="InterPro" id="IPR007379">
    <property type="entry name" value="Tim44-like_dom"/>
</dbReference>
<reference evidence="15 16" key="1">
    <citation type="submission" date="2016-06" db="EMBL/GenBank/DDBJ databases">
        <title>Evolution of pathogenesis and genome organization in the Tremellales.</title>
        <authorList>
            <person name="Cuomo C."/>
            <person name="Litvintseva A."/>
            <person name="Heitman J."/>
            <person name="Chen Y."/>
            <person name="Sun S."/>
            <person name="Springer D."/>
            <person name="Dromer F."/>
            <person name="Young S."/>
            <person name="Zeng Q."/>
            <person name="Chapman S."/>
            <person name="Gujja S."/>
            <person name="Saif S."/>
            <person name="Birren B."/>
        </authorList>
    </citation>
    <scope>NUCLEOTIDE SEQUENCE [LARGE SCALE GENOMIC DNA]</scope>
    <source>
        <strain evidence="15 16">CBS 6039</strain>
    </source>
</reference>
<dbReference type="FunFam" id="3.10.450.240:FF:000002">
    <property type="entry name" value="Mitochondrial import inner membrane translocase subunit TIM44"/>
    <property type="match status" value="1"/>
</dbReference>
<dbReference type="PANTHER" id="PTHR10721">
    <property type="entry name" value="MITOCHONDRIAL IMPORT INNER MEMBRANE TRANSLOCASE SUBUNIT TIM44"/>
    <property type="match status" value="1"/>
</dbReference>
<keyword evidence="10" id="KW-0496">Mitochondrion</keyword>
<dbReference type="Proteomes" id="UP000094065">
    <property type="component" value="Unassembled WGS sequence"/>
</dbReference>
<name>A0A1E3HI46_9TREE</name>
<dbReference type="EMBL" id="AWGJ01000010">
    <property type="protein sequence ID" value="ODN75081.1"/>
    <property type="molecule type" value="Genomic_DNA"/>
</dbReference>
<dbReference type="PANTHER" id="PTHR10721:SF1">
    <property type="entry name" value="MITOCHONDRIAL IMPORT INNER MEMBRANE TRANSLOCASE SUBUNIT TIM44"/>
    <property type="match status" value="1"/>
</dbReference>
<dbReference type="Gene3D" id="3.10.450.240">
    <property type="match status" value="1"/>
</dbReference>
<evidence type="ECO:0000256" key="10">
    <source>
        <dbReference type="ARBA" id="ARBA00023128"/>
    </source>
</evidence>
<evidence type="ECO:0000313" key="16">
    <source>
        <dbReference type="Proteomes" id="UP000094065"/>
    </source>
</evidence>
<evidence type="ECO:0000259" key="14">
    <source>
        <dbReference type="SMART" id="SM00978"/>
    </source>
</evidence>
<keyword evidence="8" id="KW-0809">Transit peptide</keyword>
<keyword evidence="4" id="KW-0547">Nucleotide-binding</keyword>
<dbReference type="GO" id="GO:0030150">
    <property type="term" value="P:protein import into mitochondrial matrix"/>
    <property type="evidence" value="ECO:0007669"/>
    <property type="project" value="TreeGrafter"/>
</dbReference>
<keyword evidence="6" id="KW-0067">ATP-binding</keyword>
<comment type="subcellular location">
    <subcellularLocation>
        <location evidence="1">Mitochondrion inner membrane</location>
        <topology evidence="1">Peripheral membrane protein</topology>
    </subcellularLocation>
</comment>
<evidence type="ECO:0000256" key="8">
    <source>
        <dbReference type="ARBA" id="ARBA00022946"/>
    </source>
</evidence>
<feature type="region of interest" description="Disordered" evidence="13">
    <location>
        <begin position="24"/>
        <end position="61"/>
    </location>
</feature>
<proteinExistence type="inferred from homology"/>
<keyword evidence="16" id="KW-1185">Reference proteome</keyword>
<comment type="similarity">
    <text evidence="2">Belongs to the Tim44 family.</text>
</comment>
<dbReference type="AlphaFoldDB" id="A0A1E3HI46"/>
<evidence type="ECO:0000256" key="1">
    <source>
        <dbReference type="ARBA" id="ARBA00004637"/>
    </source>
</evidence>
<keyword evidence="3" id="KW-0813">Transport</keyword>
<feature type="domain" description="Tim44-like" evidence="14">
    <location>
        <begin position="290"/>
        <end position="443"/>
    </location>
</feature>
<evidence type="ECO:0000256" key="6">
    <source>
        <dbReference type="ARBA" id="ARBA00022840"/>
    </source>
</evidence>
<dbReference type="SMART" id="SM00978">
    <property type="entry name" value="Tim44"/>
    <property type="match status" value="1"/>
</dbReference>
<organism evidence="15 16">
    <name type="scientific">Cryptococcus amylolentus CBS 6039</name>
    <dbReference type="NCBI Taxonomy" id="1295533"/>
    <lineage>
        <taxon>Eukaryota</taxon>
        <taxon>Fungi</taxon>
        <taxon>Dikarya</taxon>
        <taxon>Basidiomycota</taxon>
        <taxon>Agaricomycotina</taxon>
        <taxon>Tremellomycetes</taxon>
        <taxon>Tremellales</taxon>
        <taxon>Cryptococcaceae</taxon>
        <taxon>Cryptococcus</taxon>
    </lineage>
</organism>
<dbReference type="InterPro" id="IPR032710">
    <property type="entry name" value="NTF2-like_dom_sf"/>
</dbReference>
<keyword evidence="11" id="KW-0472">Membrane</keyword>
<dbReference type="GO" id="GO:0005524">
    <property type="term" value="F:ATP binding"/>
    <property type="evidence" value="ECO:0007669"/>
    <property type="project" value="UniProtKB-KW"/>
</dbReference>
<dbReference type="Pfam" id="PF04280">
    <property type="entry name" value="Tim44"/>
    <property type="match status" value="1"/>
</dbReference>
<dbReference type="GO" id="GO:0005743">
    <property type="term" value="C:mitochondrial inner membrane"/>
    <property type="evidence" value="ECO:0007669"/>
    <property type="project" value="UniProtKB-SubCell"/>
</dbReference>
<accession>A0A1E3HI46</accession>
<evidence type="ECO:0000256" key="11">
    <source>
        <dbReference type="ARBA" id="ARBA00023136"/>
    </source>
</evidence>
<comment type="caution">
    <text evidence="15">The sequence shown here is derived from an EMBL/GenBank/DDBJ whole genome shotgun (WGS) entry which is preliminary data.</text>
</comment>
<sequence length="511" mass="57782">MHSRPVFLRALRLRQAPLQPRLLPIRPQSLRPISSTARLLDDKKSEKKRQQPEDNGPPRSPWAVFTQVLKEEIDKNKGWQDNVKQLQGDVDKMADSAAMKKMRESYEKARLANLIKNNPRIQSAVTDLQKAGISVHDAVQHALRDSEVLRAISAASNRFVSATYDATAPIRDTKAYKLMAESIEEAFEDEAGVGSRYGGYQEKEARRKKREMRAKKAGRTAVKRVEENPEAGEALVLSDKPETPSRLAFIKESATYQRWLETYYESESPFISAIRTVGTKVGSLFEENETAQVIRTLKAMDPNFNMDRWTGELREYIVPEVVDAYLSADRESLKQWCGEATFNVLWATMGQYIKQGLVSDSKILDIKHVDIANGKMLENDIPVFVITFATQEQLLFRSARTGQVVVGSEDDVEQCRYAMVVTRLETELENELTGGWKVVEVSLSANVNGDTADGLGRWLGEVLREGCRRYHEHAFYTIRLASLLVNLCRRLGLLGRSLQDPIRGGFNNDLD</sequence>
<keyword evidence="9" id="KW-0811">Translocation</keyword>
<evidence type="ECO:0000256" key="13">
    <source>
        <dbReference type="SAM" id="MobiDB-lite"/>
    </source>
</evidence>
<evidence type="ECO:0000256" key="3">
    <source>
        <dbReference type="ARBA" id="ARBA00022448"/>
    </source>
</evidence>
<evidence type="ECO:0000313" key="15">
    <source>
        <dbReference type="EMBL" id="ODN75081.1"/>
    </source>
</evidence>
<dbReference type="InterPro" id="IPR039544">
    <property type="entry name" value="Tim44-like"/>
</dbReference>
<feature type="compositionally biased region" description="Basic and acidic residues" evidence="13">
    <location>
        <begin position="39"/>
        <end position="52"/>
    </location>
</feature>
<keyword evidence="7" id="KW-0653">Protein transport</keyword>
<evidence type="ECO:0000256" key="9">
    <source>
        <dbReference type="ARBA" id="ARBA00023010"/>
    </source>
</evidence>
<evidence type="ECO:0000256" key="5">
    <source>
        <dbReference type="ARBA" id="ARBA00022792"/>
    </source>
</evidence>
<dbReference type="RefSeq" id="XP_018990731.1">
    <property type="nucleotide sequence ID" value="XM_019140756.1"/>
</dbReference>
<gene>
    <name evidence="15" type="ORF">L202_06298</name>
</gene>
<evidence type="ECO:0000256" key="2">
    <source>
        <dbReference type="ARBA" id="ARBA00009597"/>
    </source>
</evidence>